<accession>A0A3L8P4Q9</accession>
<dbReference type="Gene3D" id="3.40.309.10">
    <property type="entry name" value="Aldehyde Dehydrogenase, Chain A, domain 2"/>
    <property type="match status" value="1"/>
</dbReference>
<dbReference type="FunFam" id="3.40.605.10:FF:000001">
    <property type="entry name" value="Aldehyde dehydrogenase 1"/>
    <property type="match status" value="1"/>
</dbReference>
<evidence type="ECO:0000256" key="3">
    <source>
        <dbReference type="PROSITE-ProRule" id="PRU10007"/>
    </source>
</evidence>
<proteinExistence type="inferred from homology"/>
<name>A0A3L8P4Q9_9ACTN</name>
<dbReference type="PROSITE" id="PS00687">
    <property type="entry name" value="ALDEHYDE_DEHYDR_GLU"/>
    <property type="match status" value="1"/>
</dbReference>
<dbReference type="Gene3D" id="3.40.605.10">
    <property type="entry name" value="Aldehyde Dehydrogenase, Chain A, domain 1"/>
    <property type="match status" value="1"/>
</dbReference>
<dbReference type="SUPFAM" id="SSF53720">
    <property type="entry name" value="ALDH-like"/>
    <property type="match status" value="1"/>
</dbReference>
<dbReference type="InterPro" id="IPR016160">
    <property type="entry name" value="Ald_DH_CS_CYS"/>
</dbReference>
<sequence>MTSTLPDTIRTQAFINGALVDAEGGETFESLAPATGQVIATVASCSEADVDTAVAYARAAFEAGEWSRRSPAERKAVLFAFADLIEANRDELALTEAIDAGKPISDCRDFDIPDVLNTFRWYAEAADKVFGKTAPTGSDHLGLIVREPVGVVGCVLPWNFPMAMLAWKVAPALAAGNSVVVKPPELASLTSIRLAELAVEAGLPNGVFNVAPGLGHVTGKALGLHMDVDMVSFTGSTEVGRAFLRYSADSNLKGIVLECGGKSPQVVMADCRDNLAAIAADLADAAFWNSGQNCSAGSRILVHESIKDDFVTALAREAESRIVGEPTDEGTALGPLIEASALDRVLSFIDQARSDGARIVTGGEQLFTESGGWFAGATVIDDVTPDMSVAREEIFGPVVSVLSFSDEAEALRLSNDSTYGLAATVWSKDIDVAIRTARGIRAGTVAVNGYSEGDISTPFGGYKMSGFGGRDNGIEALEQYTEVKTIWVTLH</sequence>
<dbReference type="Pfam" id="PF00171">
    <property type="entry name" value="Aldedh"/>
    <property type="match status" value="1"/>
</dbReference>
<feature type="domain" description="Aldehyde dehydrogenase" evidence="5">
    <location>
        <begin position="21"/>
        <end position="486"/>
    </location>
</feature>
<dbReference type="EMBL" id="RDBE01000006">
    <property type="protein sequence ID" value="RLV49733.1"/>
    <property type="molecule type" value="Genomic_DNA"/>
</dbReference>
<comment type="similarity">
    <text evidence="1 4">Belongs to the aldehyde dehydrogenase family.</text>
</comment>
<dbReference type="FunFam" id="3.40.605.10:FF:000026">
    <property type="entry name" value="Aldehyde dehydrogenase, putative"/>
    <property type="match status" value="1"/>
</dbReference>
<dbReference type="RefSeq" id="WP_121805498.1">
    <property type="nucleotide sequence ID" value="NZ_RDBE01000006.1"/>
</dbReference>
<dbReference type="GO" id="GO:0016620">
    <property type="term" value="F:oxidoreductase activity, acting on the aldehyde or oxo group of donors, NAD or NADP as acceptor"/>
    <property type="evidence" value="ECO:0007669"/>
    <property type="project" value="InterPro"/>
</dbReference>
<keyword evidence="7" id="KW-1185">Reference proteome</keyword>
<feature type="active site" evidence="3">
    <location>
        <position position="258"/>
    </location>
</feature>
<dbReference type="PROSITE" id="PS00070">
    <property type="entry name" value="ALDEHYDE_DEHYDR_CYS"/>
    <property type="match status" value="1"/>
</dbReference>
<dbReference type="InterPro" id="IPR016161">
    <property type="entry name" value="Ald_DH/histidinol_DH"/>
</dbReference>
<evidence type="ECO:0000313" key="6">
    <source>
        <dbReference type="EMBL" id="RLV49733.1"/>
    </source>
</evidence>
<evidence type="ECO:0000259" key="5">
    <source>
        <dbReference type="Pfam" id="PF00171"/>
    </source>
</evidence>
<dbReference type="FunFam" id="3.40.309.10:FF:000012">
    <property type="entry name" value="Betaine aldehyde dehydrogenase"/>
    <property type="match status" value="1"/>
</dbReference>
<dbReference type="Proteomes" id="UP000281708">
    <property type="component" value="Unassembled WGS sequence"/>
</dbReference>
<dbReference type="CDD" id="cd07112">
    <property type="entry name" value="ALDH_GABALDH-PuuC"/>
    <property type="match status" value="1"/>
</dbReference>
<evidence type="ECO:0000256" key="2">
    <source>
        <dbReference type="ARBA" id="ARBA00023002"/>
    </source>
</evidence>
<gene>
    <name evidence="6" type="ORF">D9V37_07420</name>
</gene>
<dbReference type="InterPro" id="IPR015590">
    <property type="entry name" value="Aldehyde_DH_dom"/>
</dbReference>
<evidence type="ECO:0000256" key="1">
    <source>
        <dbReference type="ARBA" id="ARBA00009986"/>
    </source>
</evidence>
<dbReference type="AlphaFoldDB" id="A0A3L8P4Q9"/>
<comment type="caution">
    <text evidence="6">The sequence shown here is derived from an EMBL/GenBank/DDBJ whole genome shotgun (WGS) entry which is preliminary data.</text>
</comment>
<evidence type="ECO:0000256" key="4">
    <source>
        <dbReference type="RuleBase" id="RU003345"/>
    </source>
</evidence>
<dbReference type="InterPro" id="IPR016163">
    <property type="entry name" value="Ald_DH_C"/>
</dbReference>
<evidence type="ECO:0000313" key="7">
    <source>
        <dbReference type="Proteomes" id="UP000281708"/>
    </source>
</evidence>
<organism evidence="6 7">
    <name type="scientific">Nocardioides mangrovicus</name>
    <dbReference type="NCBI Taxonomy" id="2478913"/>
    <lineage>
        <taxon>Bacteria</taxon>
        <taxon>Bacillati</taxon>
        <taxon>Actinomycetota</taxon>
        <taxon>Actinomycetes</taxon>
        <taxon>Propionibacteriales</taxon>
        <taxon>Nocardioidaceae</taxon>
        <taxon>Nocardioides</taxon>
    </lineage>
</organism>
<dbReference type="PANTHER" id="PTHR11699">
    <property type="entry name" value="ALDEHYDE DEHYDROGENASE-RELATED"/>
    <property type="match status" value="1"/>
</dbReference>
<reference evidence="6 7" key="1">
    <citation type="submission" date="2018-10" db="EMBL/GenBank/DDBJ databases">
        <title>Marmoricola sp. 4Q3S-7 whole genome shotgun sequence.</title>
        <authorList>
            <person name="Li F."/>
        </authorList>
    </citation>
    <scope>NUCLEOTIDE SEQUENCE [LARGE SCALE GENOMIC DNA]</scope>
    <source>
        <strain evidence="6 7">4Q3S-7</strain>
    </source>
</reference>
<keyword evidence="2 4" id="KW-0560">Oxidoreductase</keyword>
<protein>
    <submittedName>
        <fullName evidence="6">Aldehyde dehydrogenase</fullName>
    </submittedName>
</protein>
<dbReference type="InterPro" id="IPR016162">
    <property type="entry name" value="Ald_DH_N"/>
</dbReference>
<dbReference type="InterPro" id="IPR029510">
    <property type="entry name" value="Ald_DH_CS_GLU"/>
</dbReference>
<dbReference type="OrthoDB" id="6882680at2"/>